<feature type="region of interest" description="Disordered" evidence="1">
    <location>
        <begin position="180"/>
        <end position="219"/>
    </location>
</feature>
<feature type="compositionally biased region" description="Low complexity" evidence="1">
    <location>
        <begin position="196"/>
        <end position="213"/>
    </location>
</feature>
<organism evidence="2 3">
    <name type="scientific">Streptomyces litchfieldiae</name>
    <dbReference type="NCBI Taxonomy" id="3075543"/>
    <lineage>
        <taxon>Bacteria</taxon>
        <taxon>Bacillati</taxon>
        <taxon>Actinomycetota</taxon>
        <taxon>Actinomycetes</taxon>
        <taxon>Kitasatosporales</taxon>
        <taxon>Streptomycetaceae</taxon>
        <taxon>Streptomyces</taxon>
    </lineage>
</organism>
<protein>
    <submittedName>
        <fullName evidence="2">Uncharacterized protein</fullName>
    </submittedName>
</protein>
<proteinExistence type="predicted"/>
<sequence>MEWLNLPLADWSVRYYPRGARVSGAESVARLVPEEDELLADHERLRRIVVRFFPGRPAQMLYLHWSNGADLNALDQSVAAGAAGKEEFSGALPAQATSIRCQACGASSRVVMATPGTPFFDDETERLRTHRYIEKCPNCDVRWTVNVLEIVPTGGTRIRREQATGGLRSPSCAMRTTVTTSTVPHNDGAGAPNRGSPLRRSVVSVREPVSSPRRGCRRQ</sequence>
<dbReference type="RefSeq" id="WP_311704040.1">
    <property type="nucleotide sequence ID" value="NZ_JAVREL010000004.1"/>
</dbReference>
<evidence type="ECO:0000313" key="3">
    <source>
        <dbReference type="Proteomes" id="UP001183246"/>
    </source>
</evidence>
<name>A0ABU2MMY4_9ACTN</name>
<gene>
    <name evidence="2" type="ORF">RM590_09810</name>
</gene>
<dbReference type="Proteomes" id="UP001183246">
    <property type="component" value="Unassembled WGS sequence"/>
</dbReference>
<dbReference type="EMBL" id="JAVREL010000004">
    <property type="protein sequence ID" value="MDT0342910.1"/>
    <property type="molecule type" value="Genomic_DNA"/>
</dbReference>
<accession>A0ABU2MMY4</accession>
<evidence type="ECO:0000313" key="2">
    <source>
        <dbReference type="EMBL" id="MDT0342910.1"/>
    </source>
</evidence>
<keyword evidence="3" id="KW-1185">Reference proteome</keyword>
<evidence type="ECO:0000256" key="1">
    <source>
        <dbReference type="SAM" id="MobiDB-lite"/>
    </source>
</evidence>
<reference evidence="3" key="1">
    <citation type="submission" date="2023-07" db="EMBL/GenBank/DDBJ databases">
        <title>30 novel species of actinomycetes from the DSMZ collection.</title>
        <authorList>
            <person name="Nouioui I."/>
        </authorList>
    </citation>
    <scope>NUCLEOTIDE SEQUENCE [LARGE SCALE GENOMIC DNA]</scope>
    <source>
        <strain evidence="3">DSM 44938</strain>
    </source>
</reference>
<comment type="caution">
    <text evidence="2">The sequence shown here is derived from an EMBL/GenBank/DDBJ whole genome shotgun (WGS) entry which is preliminary data.</text>
</comment>